<dbReference type="FunFam" id="3.30.420.40:FF:000097">
    <property type="entry name" value="tRNA threonylcarbamoyladenosine biosynthesis protein TsaB"/>
    <property type="match status" value="1"/>
</dbReference>
<dbReference type="RefSeq" id="WP_096527277.1">
    <property type="nucleotide sequence ID" value="NZ_AP014836.1"/>
</dbReference>
<dbReference type="InterPro" id="IPR000905">
    <property type="entry name" value="Gcp-like_dom"/>
</dbReference>
<protein>
    <recommendedName>
        <fullName evidence="3">tRNA threonylcarbamoyladenosine biosynthesis protein TsaB</fullName>
    </recommendedName>
    <alternativeName>
        <fullName evidence="6">t(6)A37 threonylcarbamoyladenosine biosynthesis protein TsaB</fullName>
    </alternativeName>
</protein>
<organism evidence="8 9">
    <name type="scientific">Candidatus Nitrosoglobus terrae</name>
    <dbReference type="NCBI Taxonomy" id="1630141"/>
    <lineage>
        <taxon>Bacteria</taxon>
        <taxon>Pseudomonadati</taxon>
        <taxon>Pseudomonadota</taxon>
        <taxon>Gammaproteobacteria</taxon>
        <taxon>Chromatiales</taxon>
        <taxon>Chromatiaceae</taxon>
        <taxon>Candidatus Nitrosoglobus</taxon>
    </lineage>
</organism>
<dbReference type="OrthoDB" id="9809995at2"/>
<dbReference type="AlphaFoldDB" id="A0A1Q2SNQ5"/>
<keyword evidence="9" id="KW-1185">Reference proteome</keyword>
<dbReference type="PANTHER" id="PTHR11735">
    <property type="entry name" value="TRNA N6-ADENOSINE THREONYLCARBAMOYLTRANSFERASE"/>
    <property type="match status" value="1"/>
</dbReference>
<keyword evidence="8" id="KW-0645">Protease</keyword>
<accession>A0A1Q2SNQ5</accession>
<comment type="subcellular location">
    <subcellularLocation>
        <location evidence="1">Cytoplasm</location>
    </subcellularLocation>
</comment>
<dbReference type="GO" id="GO:0005829">
    <property type="term" value="C:cytosol"/>
    <property type="evidence" value="ECO:0007669"/>
    <property type="project" value="TreeGrafter"/>
</dbReference>
<keyword evidence="8" id="KW-0378">Hydrolase</keyword>
<gene>
    <name evidence="8" type="ORF">TAO_1396</name>
</gene>
<dbReference type="Proteomes" id="UP000243679">
    <property type="component" value="Chromosome"/>
</dbReference>
<dbReference type="GO" id="GO:0008233">
    <property type="term" value="F:peptidase activity"/>
    <property type="evidence" value="ECO:0007669"/>
    <property type="project" value="UniProtKB-KW"/>
</dbReference>
<evidence type="ECO:0000256" key="6">
    <source>
        <dbReference type="ARBA" id="ARBA00032446"/>
    </source>
</evidence>
<dbReference type="CDD" id="cd24032">
    <property type="entry name" value="ASKHA_NBD_TsaB"/>
    <property type="match status" value="1"/>
</dbReference>
<name>A0A1Q2SNQ5_9GAMM</name>
<evidence type="ECO:0000256" key="2">
    <source>
        <dbReference type="ARBA" id="ARBA00010493"/>
    </source>
</evidence>
<evidence type="ECO:0000256" key="1">
    <source>
        <dbReference type="ARBA" id="ARBA00004496"/>
    </source>
</evidence>
<evidence type="ECO:0000313" key="9">
    <source>
        <dbReference type="Proteomes" id="UP000243679"/>
    </source>
</evidence>
<comment type="similarity">
    <text evidence="2">Belongs to the KAE1 / TsaD family. TsaB subfamily.</text>
</comment>
<dbReference type="SUPFAM" id="SSF53067">
    <property type="entry name" value="Actin-like ATPase domain"/>
    <property type="match status" value="2"/>
</dbReference>
<keyword evidence="5" id="KW-0819">tRNA processing</keyword>
<dbReference type="NCBIfam" id="TIGR03725">
    <property type="entry name" value="T6A_YeaZ"/>
    <property type="match status" value="1"/>
</dbReference>
<evidence type="ECO:0000256" key="4">
    <source>
        <dbReference type="ARBA" id="ARBA00022490"/>
    </source>
</evidence>
<dbReference type="PANTHER" id="PTHR11735:SF11">
    <property type="entry name" value="TRNA THREONYLCARBAMOYLADENOSINE BIOSYNTHESIS PROTEIN TSAB"/>
    <property type="match status" value="1"/>
</dbReference>
<keyword evidence="4" id="KW-0963">Cytoplasm</keyword>
<sequence length="230" mass="24239">MKLLALDTSTEACSAALLIAGQVYERFTVNPQGHANLILNMLEAILAEGGVSLNTIDALAFGRGPGSFTGVRIGAGVAQGIAFAHDLPVIPISSLASLAQASGARKSLVAIDARMNEVYWGVYERVENGLVTLNGVECVCIPQMVPLVKDRNWLGVGTGWGVYGDKLRARLGRAVNNNNGWEAEHYPRASATAQLGVAAFARGEAVVAEDALPIYLRNDVAIKTSVPVLV</sequence>
<evidence type="ECO:0000256" key="5">
    <source>
        <dbReference type="ARBA" id="ARBA00022694"/>
    </source>
</evidence>
<evidence type="ECO:0000313" key="8">
    <source>
        <dbReference type="EMBL" id="BAW80766.1"/>
    </source>
</evidence>
<proteinExistence type="inferred from homology"/>
<dbReference type="InterPro" id="IPR022496">
    <property type="entry name" value="T6A_TsaB"/>
</dbReference>
<dbReference type="KEGG" id="ntt:TAO_1396"/>
<dbReference type="GO" id="GO:0006508">
    <property type="term" value="P:proteolysis"/>
    <property type="evidence" value="ECO:0007669"/>
    <property type="project" value="UniProtKB-KW"/>
</dbReference>
<feature type="domain" description="Gcp-like" evidence="7">
    <location>
        <begin position="32"/>
        <end position="131"/>
    </location>
</feature>
<dbReference type="GO" id="GO:0002949">
    <property type="term" value="P:tRNA threonylcarbamoyladenosine modification"/>
    <property type="evidence" value="ECO:0007669"/>
    <property type="project" value="InterPro"/>
</dbReference>
<reference evidence="8 9" key="1">
    <citation type="journal article" date="2017" name="ISME J.">
        <title>An acid-tolerant ammonia-oxidizing ?-proteobacterium from soil.</title>
        <authorList>
            <person name="Hayatsu M."/>
            <person name="Tago K."/>
            <person name="Uchiyama I."/>
            <person name="Toyoda A."/>
            <person name="Wang Y."/>
            <person name="Shimomura Y."/>
            <person name="Okubo T."/>
            <person name="Kurisu F."/>
            <person name="Hirono Y."/>
            <person name="Nonaka K."/>
            <person name="Akiyama H."/>
            <person name="Itoh T."/>
            <person name="Takami H."/>
        </authorList>
    </citation>
    <scope>NUCLEOTIDE SEQUENCE [LARGE SCALE GENOMIC DNA]</scope>
    <source>
        <strain evidence="8 9">TAO100</strain>
    </source>
</reference>
<evidence type="ECO:0000259" key="7">
    <source>
        <dbReference type="Pfam" id="PF00814"/>
    </source>
</evidence>
<dbReference type="InterPro" id="IPR043129">
    <property type="entry name" value="ATPase_NBD"/>
</dbReference>
<evidence type="ECO:0000256" key="3">
    <source>
        <dbReference type="ARBA" id="ARBA00019012"/>
    </source>
</evidence>
<dbReference type="Gene3D" id="3.30.420.40">
    <property type="match status" value="2"/>
</dbReference>
<dbReference type="Pfam" id="PF00814">
    <property type="entry name" value="TsaD"/>
    <property type="match status" value="1"/>
</dbReference>
<dbReference type="EMBL" id="AP014836">
    <property type="protein sequence ID" value="BAW80766.1"/>
    <property type="molecule type" value="Genomic_DNA"/>
</dbReference>